<dbReference type="Proteomes" id="UP001236569">
    <property type="component" value="Unassembled WGS sequence"/>
</dbReference>
<keyword evidence="3" id="KW-0808">Transferase</keyword>
<dbReference type="InterPro" id="IPR001296">
    <property type="entry name" value="Glyco_trans_1"/>
</dbReference>
<dbReference type="Pfam" id="PF13439">
    <property type="entry name" value="Glyco_transf_4"/>
    <property type="match status" value="1"/>
</dbReference>
<reference evidence="3 4" key="1">
    <citation type="submission" date="2023-05" db="EMBL/GenBank/DDBJ databases">
        <title>Novel species of genus Flectobacillus isolated from stream in China.</title>
        <authorList>
            <person name="Lu H."/>
        </authorList>
    </citation>
    <scope>NUCLEOTIDE SEQUENCE [LARGE SCALE GENOMIC DNA]</scope>
    <source>
        <strain evidence="3 4">DC10W</strain>
    </source>
</reference>
<dbReference type="PANTHER" id="PTHR12526">
    <property type="entry name" value="GLYCOSYLTRANSFERASE"/>
    <property type="match status" value="1"/>
</dbReference>
<feature type="domain" description="Glycosyl transferase family 1" evidence="1">
    <location>
        <begin position="193"/>
        <end position="355"/>
    </location>
</feature>
<protein>
    <submittedName>
        <fullName evidence="3">Glycosyltransferase</fullName>
        <ecNumber evidence="3">2.4.-.-</ecNumber>
    </submittedName>
</protein>
<dbReference type="PANTHER" id="PTHR12526:SF638">
    <property type="entry name" value="SPORE COAT PROTEIN SA"/>
    <property type="match status" value="1"/>
</dbReference>
<sequence>MKILHICAYTWDMGGPPKVIYDNAAIQVANGAEVTILTPISEGQKLYPAPDGVNVVACKRHKLARFWTEFSPELYTWLKNNGDTFDILHLHGIWHFGSVAPFLLGLKASKCITIHGLLRPWAYRNGYWKKLIFKWLFQKKALLNAEMIHVYSKEEYHDVMEFLGESHPNIVIIPNGIEIEPFENLTSKTYFQTSLGFPKNKKIILFLGRIDFTKGLDLLLPAIQKLSNERSDFILVLAGPDSGYLDFTNTFIKQNRAEDYIKWIGMKTGSEKLEAFAGADIFVLPSHTEAFSIAALEGLMSGTPSVFSDKVGFAEEIIETESAIIVDLDVDSIKNAINRLLSDEEEGKRIAKNGQHLVRTQYDIRVVGKRIMNEFVKIMK</sequence>
<dbReference type="RefSeq" id="WP_283369719.1">
    <property type="nucleotide sequence ID" value="NZ_JASHID010000005.1"/>
</dbReference>
<organism evidence="3 4">
    <name type="scientific">Flectobacillus longus</name>
    <dbReference type="NCBI Taxonomy" id="2984207"/>
    <lineage>
        <taxon>Bacteria</taxon>
        <taxon>Pseudomonadati</taxon>
        <taxon>Bacteroidota</taxon>
        <taxon>Cytophagia</taxon>
        <taxon>Cytophagales</taxon>
        <taxon>Flectobacillaceae</taxon>
        <taxon>Flectobacillus</taxon>
    </lineage>
</organism>
<dbReference type="Pfam" id="PF00534">
    <property type="entry name" value="Glycos_transf_1"/>
    <property type="match status" value="1"/>
</dbReference>
<proteinExistence type="predicted"/>
<evidence type="ECO:0000259" key="2">
    <source>
        <dbReference type="Pfam" id="PF13439"/>
    </source>
</evidence>
<keyword evidence="4" id="KW-1185">Reference proteome</keyword>
<evidence type="ECO:0000259" key="1">
    <source>
        <dbReference type="Pfam" id="PF00534"/>
    </source>
</evidence>
<evidence type="ECO:0000313" key="4">
    <source>
        <dbReference type="Proteomes" id="UP001236569"/>
    </source>
</evidence>
<dbReference type="InterPro" id="IPR028098">
    <property type="entry name" value="Glyco_trans_4-like_N"/>
</dbReference>
<name>A0ABT6YLV8_9BACT</name>
<keyword evidence="3" id="KW-0328">Glycosyltransferase</keyword>
<dbReference type="SUPFAM" id="SSF53756">
    <property type="entry name" value="UDP-Glycosyltransferase/glycogen phosphorylase"/>
    <property type="match status" value="1"/>
</dbReference>
<feature type="domain" description="Glycosyltransferase subfamily 4-like N-terminal" evidence="2">
    <location>
        <begin position="14"/>
        <end position="180"/>
    </location>
</feature>
<dbReference type="Gene3D" id="3.40.50.2000">
    <property type="entry name" value="Glycogen Phosphorylase B"/>
    <property type="match status" value="2"/>
</dbReference>
<dbReference type="GO" id="GO:0016757">
    <property type="term" value="F:glycosyltransferase activity"/>
    <property type="evidence" value="ECO:0007669"/>
    <property type="project" value="UniProtKB-KW"/>
</dbReference>
<gene>
    <name evidence="3" type="ORF">QM480_09395</name>
</gene>
<accession>A0ABT6YLV8</accession>
<dbReference type="EC" id="2.4.-.-" evidence="3"/>
<evidence type="ECO:0000313" key="3">
    <source>
        <dbReference type="EMBL" id="MDI9864535.1"/>
    </source>
</evidence>
<comment type="caution">
    <text evidence="3">The sequence shown here is derived from an EMBL/GenBank/DDBJ whole genome shotgun (WGS) entry which is preliminary data.</text>
</comment>
<dbReference type="EMBL" id="JASHID010000005">
    <property type="protein sequence ID" value="MDI9864535.1"/>
    <property type="molecule type" value="Genomic_DNA"/>
</dbReference>